<protein>
    <recommendedName>
        <fullName evidence="2">Coiled-coil SMC6 And NSE5 INteracting (CANIN) domain-containing protein</fullName>
    </recommendedName>
</protein>
<accession>A0A226MD95</accession>
<comment type="caution">
    <text evidence="3">The sequence shown here is derived from an EMBL/GenBank/DDBJ whole genome shotgun (WGS) entry which is preliminary data.</text>
</comment>
<comment type="similarity">
    <text evidence="1">Belongs to the FAM178 family.</text>
</comment>
<dbReference type="Pfam" id="PF14816">
    <property type="entry name" value="CANIN"/>
    <property type="match status" value="1"/>
</dbReference>
<evidence type="ECO:0000313" key="4">
    <source>
        <dbReference type="Proteomes" id="UP000198323"/>
    </source>
</evidence>
<dbReference type="PANTHER" id="PTHR16046:SF11">
    <property type="entry name" value="PROTEIN FAM178B"/>
    <property type="match status" value="1"/>
</dbReference>
<proteinExistence type="inferred from homology"/>
<reference evidence="3 4" key="1">
    <citation type="submission" date="2016-07" db="EMBL/GenBank/DDBJ databases">
        <title>Disparate Historic Effective Population Sizes Predicted by Modern Levels of Genome Diversity for the Scaled Quail (Callipepla squamata) and the Northern Bobwhite (Colinus virginianus): Inferences from First and Second Generation Draft Genome Assemblies for Sympatric New World Quail.</title>
        <authorList>
            <person name="Oldeschulte D.L."/>
            <person name="Halley Y.A."/>
            <person name="Bhattarai E.K."/>
            <person name="Brashear W.A."/>
            <person name="Hill J."/>
            <person name="Metz R.P."/>
            <person name="Johnson C.D."/>
            <person name="Rollins D."/>
            <person name="Peterson M.J."/>
            <person name="Bickhart D.M."/>
            <person name="Decker J.E."/>
            <person name="Seabury C.M."/>
        </authorList>
    </citation>
    <scope>NUCLEOTIDE SEQUENCE [LARGE SCALE GENOMIC DNA]</scope>
    <source>
        <strain evidence="3 4">Texas</strain>
        <tissue evidence="3">Leg muscle</tissue>
    </source>
</reference>
<dbReference type="InterPro" id="IPR044276">
    <property type="entry name" value="CANIN_dom"/>
</dbReference>
<sequence>MLTVCVVACPYRYPDHARRELVTLLCFLSLDRALRCQPLPDLWHLLHCLLEGVQGWKEQLSEHHHSLLAIARLLPDITPRERELRRRLSLCAMAQLLGKAPCAVLSLGAQEELLVLAQLLAQSWPHHLQLPTQHHALQDLDQEACYLSHSLLYLADIVVGTERPQGEQWGHLQQLCTQLERFGSGLREGMGQFYRSQLKNLATVLCIKWQELLE</sequence>
<feature type="domain" description="Coiled-coil SMC6 And NSE5 INteracting (CANIN)" evidence="2">
    <location>
        <begin position="2"/>
        <end position="99"/>
    </location>
</feature>
<dbReference type="EMBL" id="MCFN01001355">
    <property type="protein sequence ID" value="OXB53210.1"/>
    <property type="molecule type" value="Genomic_DNA"/>
</dbReference>
<evidence type="ECO:0000313" key="3">
    <source>
        <dbReference type="EMBL" id="OXB53210.1"/>
    </source>
</evidence>
<keyword evidence="4" id="KW-1185">Reference proteome</keyword>
<dbReference type="InterPro" id="IPR026161">
    <property type="entry name" value="FAM178"/>
</dbReference>
<organism evidence="3 4">
    <name type="scientific">Callipepla squamata</name>
    <name type="common">Scaled quail</name>
    <dbReference type="NCBI Taxonomy" id="9009"/>
    <lineage>
        <taxon>Eukaryota</taxon>
        <taxon>Metazoa</taxon>
        <taxon>Chordata</taxon>
        <taxon>Craniata</taxon>
        <taxon>Vertebrata</taxon>
        <taxon>Euteleostomi</taxon>
        <taxon>Archelosauria</taxon>
        <taxon>Archosauria</taxon>
        <taxon>Dinosauria</taxon>
        <taxon>Saurischia</taxon>
        <taxon>Theropoda</taxon>
        <taxon>Coelurosauria</taxon>
        <taxon>Aves</taxon>
        <taxon>Neognathae</taxon>
        <taxon>Galloanserae</taxon>
        <taxon>Galliformes</taxon>
        <taxon>Odontophoridae</taxon>
        <taxon>Callipepla</taxon>
    </lineage>
</organism>
<gene>
    <name evidence="3" type="ORF">ASZ78_013223</name>
</gene>
<evidence type="ECO:0000256" key="1">
    <source>
        <dbReference type="ARBA" id="ARBA00010311"/>
    </source>
</evidence>
<dbReference type="AlphaFoldDB" id="A0A226MD95"/>
<dbReference type="PANTHER" id="PTHR16046">
    <property type="entry name" value="SMC5-SMC6 COMPLEX LOCALIZATION FACTOR 2"/>
    <property type="match status" value="1"/>
</dbReference>
<evidence type="ECO:0000259" key="2">
    <source>
        <dbReference type="Pfam" id="PF14816"/>
    </source>
</evidence>
<name>A0A226MD95_CALSU</name>
<dbReference type="OrthoDB" id="6158547at2759"/>
<dbReference type="Proteomes" id="UP000198323">
    <property type="component" value="Unassembled WGS sequence"/>
</dbReference>